<dbReference type="EMBL" id="DPVG01000276">
    <property type="protein sequence ID" value="HCK24641.1"/>
    <property type="molecule type" value="Genomic_DNA"/>
</dbReference>
<evidence type="ECO:0000313" key="5">
    <source>
        <dbReference type="Proteomes" id="UP000263098"/>
    </source>
</evidence>
<dbReference type="PANTHER" id="PTHR34985:SF1">
    <property type="entry name" value="SLR0554 PROTEIN"/>
    <property type="match status" value="1"/>
</dbReference>
<dbReference type="PANTHER" id="PTHR34985">
    <property type="entry name" value="SLR0554 PROTEIN"/>
    <property type="match status" value="1"/>
</dbReference>
<keyword evidence="4" id="KW-0347">Helicase</keyword>
<dbReference type="InterPro" id="IPR014907">
    <property type="entry name" value="BT4734-like_N"/>
</dbReference>
<gene>
    <name evidence="4" type="ORF">DHW31_07680</name>
</gene>
<evidence type="ECO:0000259" key="3">
    <source>
        <dbReference type="Pfam" id="PF12990"/>
    </source>
</evidence>
<evidence type="ECO:0000259" key="1">
    <source>
        <dbReference type="Pfam" id="PF05272"/>
    </source>
</evidence>
<dbReference type="InterPro" id="IPR024450">
    <property type="entry name" value="DUF3874"/>
</dbReference>
<dbReference type="SUPFAM" id="SSF52540">
    <property type="entry name" value="P-loop containing nucleoside triphosphate hydrolases"/>
    <property type="match status" value="1"/>
</dbReference>
<dbReference type="InterPro" id="IPR007936">
    <property type="entry name" value="VapE-like_dom"/>
</dbReference>
<reference evidence="4 5" key="1">
    <citation type="journal article" date="2018" name="Nat. Biotechnol.">
        <title>A standardized bacterial taxonomy based on genome phylogeny substantially revises the tree of life.</title>
        <authorList>
            <person name="Parks D.H."/>
            <person name="Chuvochina M."/>
            <person name="Waite D.W."/>
            <person name="Rinke C."/>
            <person name="Skarshewski A."/>
            <person name="Chaumeil P.A."/>
            <person name="Hugenholtz P."/>
        </authorList>
    </citation>
    <scope>NUCLEOTIDE SEQUENCE [LARGE SCALE GENOMIC DNA]</scope>
    <source>
        <strain evidence="4">UBA9667</strain>
    </source>
</reference>
<feature type="domain" description="BT4734-like N-terminal" evidence="2">
    <location>
        <begin position="56"/>
        <end position="185"/>
    </location>
</feature>
<keyword evidence="4" id="KW-0547">Nucleotide-binding</keyword>
<organism evidence="4 5">
    <name type="scientific">Bacteroides graminisolvens</name>
    <dbReference type="NCBI Taxonomy" id="477666"/>
    <lineage>
        <taxon>Bacteria</taxon>
        <taxon>Pseudomonadati</taxon>
        <taxon>Bacteroidota</taxon>
        <taxon>Bacteroidia</taxon>
        <taxon>Bacteroidales</taxon>
        <taxon>Bacteroidaceae</taxon>
        <taxon>Bacteroides</taxon>
    </lineage>
</organism>
<keyword evidence="4" id="KW-0378">Hydrolase</keyword>
<dbReference type="InterPro" id="IPR027417">
    <property type="entry name" value="P-loop_NTPase"/>
</dbReference>
<evidence type="ECO:0000313" key="4">
    <source>
        <dbReference type="EMBL" id="HCK24641.1"/>
    </source>
</evidence>
<comment type="caution">
    <text evidence="4">The sequence shown here is derived from an EMBL/GenBank/DDBJ whole genome shotgun (WGS) entry which is preliminary data.</text>
</comment>
<sequence length="693" mass="80786">MKIAHIKDNGKTKTCRVLMLDELVQLLCEKKSKDLINDMRYELKYARKGEQAFCVQKIPQIIPAATYRKVKGVIQQTGYNGVVQLEVNDLAGEHEARMVKQTVADLPQTLLAFTGSSGRSVKIWVRFQRPDGSLPDTRRDMELFHAHAYRQAYRIYQPMLSFPIEMKEPVIDRACRFTFDAEPFYSPQAQPLVLQQPLEMPAELSYKEAVTSEPEPMKRMLPGYSSHHTLSLLFDNALSDALKGQNSGEGEEEFKALLVRLGTNCYNSGIPEDDAVRWTYYHYREEEQELLIRTTLHNTYEIARTPFGSKPCINPEMALAIATEEFMKRRYELRYNNQMGEVEYRERNTFCFSFKPITERVLNSIAFNAMKEGLKVWDRDVKRYVYSDAVPVFKPIEEYLCDLPRWDGRDRIRELADAVPCNNPFWRDLFYRWFLSMVAHWRGYDNRHANSTSPLLVGPQGSKKSTFCLSIMPPELRQYYTDSIDFGRKRDAELFLNRFALINIDEFDQITTNQQAFLKHILQAPVVKTRRPHGRSVQELRRYASFIGTSNHKDLLTDTSGSRRFICIEVTDVIDLSRPIHYEQLYSQALAAIYGGERYWFDREEEQLLTTHNQDFQEVSPLEELFHQYFRPAKKNEEGEWLLAVGILEHIRRKSALRLSTGKIVHFGRLLTRIGVISRRCSEGKVYFVVKKE</sequence>
<protein>
    <submittedName>
        <fullName evidence="4">Helicase</fullName>
    </submittedName>
</protein>
<dbReference type="Pfam" id="PF08800">
    <property type="entry name" value="BT4734-like_N"/>
    <property type="match status" value="1"/>
</dbReference>
<feature type="domain" description="Virulence-associated protein E-like" evidence="1">
    <location>
        <begin position="405"/>
        <end position="617"/>
    </location>
</feature>
<dbReference type="Proteomes" id="UP000263098">
    <property type="component" value="Unassembled WGS sequence"/>
</dbReference>
<proteinExistence type="predicted"/>
<feature type="domain" description="DUF3874" evidence="3">
    <location>
        <begin position="620"/>
        <end position="689"/>
    </location>
</feature>
<evidence type="ECO:0000259" key="2">
    <source>
        <dbReference type="Pfam" id="PF08800"/>
    </source>
</evidence>
<dbReference type="GO" id="GO:0004386">
    <property type="term" value="F:helicase activity"/>
    <property type="evidence" value="ECO:0007669"/>
    <property type="project" value="UniProtKB-KW"/>
</dbReference>
<keyword evidence="4" id="KW-0067">ATP-binding</keyword>
<accession>A0A3D2SGX6</accession>
<dbReference type="Pfam" id="PF12990">
    <property type="entry name" value="DUF3874"/>
    <property type="match status" value="1"/>
</dbReference>
<dbReference type="AlphaFoldDB" id="A0A3D2SGX6"/>
<name>A0A3D2SGX6_9BACE</name>
<dbReference type="Pfam" id="PF05272">
    <property type="entry name" value="VapE-like_dom"/>
    <property type="match status" value="1"/>
</dbReference>